<dbReference type="GO" id="GO:0004622">
    <property type="term" value="F:phosphatidylcholine lysophospholipase activity"/>
    <property type="evidence" value="ECO:0007669"/>
    <property type="project" value="TreeGrafter"/>
</dbReference>
<dbReference type="InterPro" id="IPR013830">
    <property type="entry name" value="SGNH_hydro"/>
</dbReference>
<dbReference type="CDD" id="cd01833">
    <property type="entry name" value="XynB_like"/>
    <property type="match status" value="1"/>
</dbReference>
<feature type="chain" id="PRO_5043032137" evidence="1">
    <location>
        <begin position="20"/>
        <end position="1336"/>
    </location>
</feature>
<proteinExistence type="predicted"/>
<dbReference type="InterPro" id="IPR005197">
    <property type="entry name" value="Glyco_hydro_71"/>
</dbReference>
<dbReference type="EMBL" id="BCLY01000012">
    <property type="protein sequence ID" value="GAQ09972.1"/>
    <property type="molecule type" value="Genomic_DNA"/>
</dbReference>
<accession>A0AAN4PPS6</accession>
<protein>
    <submittedName>
        <fullName evidence="3">Glucan endo-1,3-alpha-glucosidase agn1</fullName>
    </submittedName>
</protein>
<dbReference type="GO" id="GO:0008237">
    <property type="term" value="F:metallopeptidase activity"/>
    <property type="evidence" value="ECO:0007669"/>
    <property type="project" value="InterPro"/>
</dbReference>
<sequence length="1336" mass="146828">MLWCLLLLTIWLGCHKAHARAVFAHFMVTNSANYTISNWENDIKLAQDAHIDAFALNMAWNDPTNDPSLVDAFNTANSLGFKLFFSLDYAGNGPWPVDEVLNLLGKFSSQSSYYRYQGKPFVSTFEGPESADDWKLIKERTGAFFVPDYSSLGAKAAMELGVADGLFSWAAWPWGGQEMDTYTDVSYRQYLESGMPYMMPASPWFYTNLPGYKKNWVWRGDNLWFDRWQEIMFVQPEFVEIISWNDYGESHYIGPLYDKAMEAFDIGKAPYNYASGMPHDGWREFLPFLIDTYKSGQATINQESLMAWYRLHPVNACSDGGTTGNTASQLQLEFSPSRIFQDRIFYSALLGSQASVTVSIGGASQEGGWDYVPDDNIGVYHGSVPTNGQTGQVIVTIHRSGATVAQMQGQAITTSCTQGIQNYNAWVGSAKGGPVSATPSTKLTDRKCIRGTGANNFAGLCEYSCKYGYCPDACVCQAMGAPRKLPNATGITGYPLEGESPSYLGLCSFDCNYGYCPETACGTASAPLVTPTVSDFAPPACVAGTGEGNLAGLCSYACGFGYCPRSSCQCTNTGPLVVPPAMTGSAGFAAAGVDENIYGGLCDFACKRGYCPSGACTSIAPEKPAPSGELYPNDGDYAVTGNAKGTRIFFNKKGKCTTDQKAFIKGAYDEFQILARREGVTKIDFNSIAASEYLSLAAKNKDQQAAIQDVFEYLSSVYPSWLPTGFFNQYIYTRCDDPRHQCIDPCDPSKSSPTLAYTVNGGDYPYVNFCPRFFTYQKLADAIAYGKAGSGFERYDMTQYYRNRATVFYHEMCHVDQNINVPPNPHITDLMVTIEEMHGDLPVHFPHKAYGPKFTKVLARFDGDILNSAGYYVQRNADNLAMYALASYVQEQLGNIYPAWPIVTDKPFDPPYQGHNVIQYTINDGKVVFTNLGNDTAKADDCALSANVTSIADINKLIPSWTYPSAYRKAKALWEEDLFPSKELENMKLRILPFGDSITVGTKSSDGNGYRKKLVLNLAENDVNMIGSVHAGSMSDNDNEGHADVTIQGLRSYSEVFENRPNVVLLHAGTNDMAGKSAVDSAITELGELVDDIFNACPDTVLLMALIIPSSDNTVNDRINQFNGLAVQLVRKKFESGKHILLVDMNSFVTTDDLADGMNPNDRGYQIMADAWARGLQRANAMGWISDPITSVTTTVYTTVHPTVTSTVVVTSAPDPTPTPVGYVYWFFGFEEMGDFPVFKIQGYGSSTSFDECKMRPEWEENNVVSMPKSLKGVTIQDDECDYAETNNWDQAAKSTQVGELVCSKFARAKCYKADVASLGCPGGIFTLDAWTVCEW</sequence>
<dbReference type="PANTHER" id="PTHR30383:SF5">
    <property type="entry name" value="SGNH HYDROLASE-TYPE ESTERASE DOMAIN-CONTAINING PROTEIN"/>
    <property type="match status" value="1"/>
</dbReference>
<evidence type="ECO:0000259" key="2">
    <source>
        <dbReference type="Pfam" id="PF13472"/>
    </source>
</evidence>
<reference evidence="3 4" key="1">
    <citation type="submission" date="2015-11" db="EMBL/GenBank/DDBJ databases">
        <title>Aspergillus lentulus strain IFM 54703T.</title>
        <authorList>
            <person name="Kusuya Y."/>
            <person name="Sakai K."/>
            <person name="Kamei K."/>
            <person name="Takahashi H."/>
            <person name="Yaguchi T."/>
        </authorList>
    </citation>
    <scope>NUCLEOTIDE SEQUENCE [LARGE SCALE GENOMIC DNA]</scope>
    <source>
        <strain evidence="3 4">IFM 54703</strain>
    </source>
</reference>
<dbReference type="SUPFAM" id="SSF52266">
    <property type="entry name" value="SGNH hydrolase"/>
    <property type="match status" value="1"/>
</dbReference>
<dbReference type="SUPFAM" id="SSF55486">
    <property type="entry name" value="Metalloproteases ('zincins'), catalytic domain"/>
    <property type="match status" value="1"/>
</dbReference>
<feature type="signal peptide" evidence="1">
    <location>
        <begin position="1"/>
        <end position="19"/>
    </location>
</feature>
<dbReference type="Proteomes" id="UP000051487">
    <property type="component" value="Unassembled WGS sequence"/>
</dbReference>
<comment type="caution">
    <text evidence="3">The sequence shown here is derived from an EMBL/GenBank/DDBJ whole genome shotgun (WGS) entry which is preliminary data.</text>
</comment>
<dbReference type="GO" id="GO:0051118">
    <property type="term" value="F:glucan endo-1,3-alpha-glucosidase activity"/>
    <property type="evidence" value="ECO:0007669"/>
    <property type="project" value="InterPro"/>
</dbReference>
<evidence type="ECO:0000313" key="4">
    <source>
        <dbReference type="Proteomes" id="UP000051487"/>
    </source>
</evidence>
<evidence type="ECO:0000313" key="3">
    <source>
        <dbReference type="EMBL" id="GAQ09972.1"/>
    </source>
</evidence>
<keyword evidence="1" id="KW-0732">Signal</keyword>
<dbReference type="Gene3D" id="3.40.50.1110">
    <property type="entry name" value="SGNH hydrolase"/>
    <property type="match status" value="1"/>
</dbReference>
<dbReference type="Gene3D" id="3.20.20.80">
    <property type="entry name" value="Glycosidases"/>
    <property type="match status" value="1"/>
</dbReference>
<name>A0AAN4PPS6_ASPLE</name>
<dbReference type="Gene3D" id="3.40.390.10">
    <property type="entry name" value="Collagenase (Catalytic Domain)"/>
    <property type="match status" value="1"/>
</dbReference>
<dbReference type="InterPro" id="IPR051532">
    <property type="entry name" value="Ester_Hydrolysis_Enzymes"/>
</dbReference>
<dbReference type="InterPro" id="IPR024079">
    <property type="entry name" value="MetalloPept_cat_dom_sf"/>
</dbReference>
<evidence type="ECO:0000256" key="1">
    <source>
        <dbReference type="SAM" id="SignalP"/>
    </source>
</evidence>
<dbReference type="Pfam" id="PF03659">
    <property type="entry name" value="Glyco_hydro_71"/>
    <property type="match status" value="1"/>
</dbReference>
<dbReference type="PANTHER" id="PTHR30383">
    <property type="entry name" value="THIOESTERASE 1/PROTEASE 1/LYSOPHOSPHOLIPASE L1"/>
    <property type="match status" value="1"/>
</dbReference>
<dbReference type="Pfam" id="PF13472">
    <property type="entry name" value="Lipase_GDSL_2"/>
    <property type="match status" value="1"/>
</dbReference>
<gene>
    <name evidence="3" type="ORF">ALT_7293</name>
</gene>
<organism evidence="3 4">
    <name type="scientific">Aspergillus lentulus</name>
    <dbReference type="NCBI Taxonomy" id="293939"/>
    <lineage>
        <taxon>Eukaryota</taxon>
        <taxon>Fungi</taxon>
        <taxon>Dikarya</taxon>
        <taxon>Ascomycota</taxon>
        <taxon>Pezizomycotina</taxon>
        <taxon>Eurotiomycetes</taxon>
        <taxon>Eurotiomycetidae</taxon>
        <taxon>Eurotiales</taxon>
        <taxon>Aspergillaceae</taxon>
        <taxon>Aspergillus</taxon>
        <taxon>Aspergillus subgen. Fumigati</taxon>
    </lineage>
</organism>
<feature type="domain" description="SGNH hydrolase-type esterase" evidence="2">
    <location>
        <begin position="994"/>
        <end position="1167"/>
    </location>
</feature>
<dbReference type="CDD" id="cd11577">
    <property type="entry name" value="GH71"/>
    <property type="match status" value="1"/>
</dbReference>
<dbReference type="InterPro" id="IPR036514">
    <property type="entry name" value="SGNH_hydro_sf"/>
</dbReference>